<keyword evidence="2" id="KW-1185">Reference proteome</keyword>
<dbReference type="Proteomes" id="UP000095767">
    <property type="component" value="Unassembled WGS sequence"/>
</dbReference>
<reference evidence="1 2" key="1">
    <citation type="submission" date="2016-09" db="EMBL/GenBank/DDBJ databases">
        <title>The draft genome of Dichanthelium oligosanthes: A C3 panicoid grass species.</title>
        <authorList>
            <person name="Studer A.J."/>
            <person name="Schnable J.C."/>
            <person name="Brutnell T.P."/>
        </authorList>
    </citation>
    <scope>NUCLEOTIDE SEQUENCE [LARGE SCALE GENOMIC DNA]</scope>
    <source>
        <strain evidence="2">cv. Kellogg 1175</strain>
        <tissue evidence="1">Leaf</tissue>
    </source>
</reference>
<dbReference type="OrthoDB" id="696474at2759"/>
<dbReference type="InterPro" id="IPR027214">
    <property type="entry name" value="Cystatin"/>
</dbReference>
<evidence type="ECO:0008006" key="3">
    <source>
        <dbReference type="Google" id="ProtNLM"/>
    </source>
</evidence>
<evidence type="ECO:0000313" key="2">
    <source>
        <dbReference type="Proteomes" id="UP000095767"/>
    </source>
</evidence>
<dbReference type="GO" id="GO:0004869">
    <property type="term" value="F:cysteine-type endopeptidase inhibitor activity"/>
    <property type="evidence" value="ECO:0007669"/>
    <property type="project" value="InterPro"/>
</dbReference>
<dbReference type="EMBL" id="LWDX02027635">
    <property type="protein sequence ID" value="OEL29410.1"/>
    <property type="molecule type" value="Genomic_DNA"/>
</dbReference>
<sequence length="70" mass="8088">MVLMHRLVYNKEFTLVDVISVSMQPAGNGNNYFVVFKAADKNKKVRRYQALVWGNLIQQHNHGKNCHSKT</sequence>
<accession>A0A1E5VWC0</accession>
<evidence type="ECO:0000313" key="1">
    <source>
        <dbReference type="EMBL" id="OEL29410.1"/>
    </source>
</evidence>
<dbReference type="Gene3D" id="3.10.450.10">
    <property type="match status" value="1"/>
</dbReference>
<protein>
    <recommendedName>
        <fullName evidence="3">Cysteine proteinase inhibitor</fullName>
    </recommendedName>
</protein>
<gene>
    <name evidence="1" type="ORF">BAE44_0009571</name>
</gene>
<comment type="caution">
    <text evidence="1">The sequence shown here is derived from an EMBL/GenBank/DDBJ whole genome shotgun (WGS) entry which is preliminary data.</text>
</comment>
<dbReference type="AlphaFoldDB" id="A0A1E5VWC0"/>
<name>A0A1E5VWC0_9POAL</name>
<organism evidence="1 2">
    <name type="scientific">Dichanthelium oligosanthes</name>
    <dbReference type="NCBI Taxonomy" id="888268"/>
    <lineage>
        <taxon>Eukaryota</taxon>
        <taxon>Viridiplantae</taxon>
        <taxon>Streptophyta</taxon>
        <taxon>Embryophyta</taxon>
        <taxon>Tracheophyta</taxon>
        <taxon>Spermatophyta</taxon>
        <taxon>Magnoliopsida</taxon>
        <taxon>Liliopsida</taxon>
        <taxon>Poales</taxon>
        <taxon>Poaceae</taxon>
        <taxon>PACMAD clade</taxon>
        <taxon>Panicoideae</taxon>
        <taxon>Panicodae</taxon>
        <taxon>Paniceae</taxon>
        <taxon>Dichantheliinae</taxon>
        <taxon>Dichanthelium</taxon>
    </lineage>
</organism>
<dbReference type="PANTHER" id="PTHR47116">
    <property type="entry name" value="PHLOEM FILAMENT PROTEIN"/>
    <property type="match status" value="1"/>
</dbReference>
<proteinExistence type="predicted"/>